<accession>A0A2T5MI93</accession>
<dbReference type="Proteomes" id="UP000244248">
    <property type="component" value="Unassembled WGS sequence"/>
</dbReference>
<dbReference type="NCBIfam" id="NF001464">
    <property type="entry name" value="PRK00321.1-5"/>
    <property type="match status" value="1"/>
</dbReference>
<dbReference type="GO" id="GO:0043590">
    <property type="term" value="C:bacterial nucleoid"/>
    <property type="evidence" value="ECO:0007669"/>
    <property type="project" value="TreeGrafter"/>
</dbReference>
<comment type="subcellular location">
    <subcellularLocation>
        <location evidence="1 6">Cytoplasm</location>
        <location evidence="1 6">Nucleoid</location>
    </subcellularLocation>
</comment>
<comment type="function">
    <text evidence="6">May be involved in recombination.</text>
</comment>
<dbReference type="NCBIfam" id="NF001463">
    <property type="entry name" value="PRK00321.1-4"/>
    <property type="match status" value="1"/>
</dbReference>
<proteinExistence type="inferred from homology"/>
<dbReference type="OrthoDB" id="5290530at2"/>
<dbReference type="AlphaFoldDB" id="A0A2T5MI93"/>
<evidence type="ECO:0000256" key="5">
    <source>
        <dbReference type="ARBA" id="ARBA00023172"/>
    </source>
</evidence>
<comment type="similarity">
    <text evidence="2 6">Belongs to the RdgC family.</text>
</comment>
<name>A0A2T5MI93_9GAMM</name>
<evidence type="ECO:0000256" key="3">
    <source>
        <dbReference type="ARBA" id="ARBA00022296"/>
    </source>
</evidence>
<gene>
    <name evidence="6" type="primary">rdgC</name>
    <name evidence="7" type="ORF">CJD38_06430</name>
</gene>
<evidence type="ECO:0000313" key="8">
    <source>
        <dbReference type="Proteomes" id="UP000244248"/>
    </source>
</evidence>
<dbReference type="Pfam" id="PF04381">
    <property type="entry name" value="RdgC"/>
    <property type="match status" value="1"/>
</dbReference>
<dbReference type="GO" id="GO:0006310">
    <property type="term" value="P:DNA recombination"/>
    <property type="evidence" value="ECO:0007669"/>
    <property type="project" value="UniProtKB-UniRule"/>
</dbReference>
<evidence type="ECO:0000256" key="1">
    <source>
        <dbReference type="ARBA" id="ARBA00004453"/>
    </source>
</evidence>
<comment type="caution">
    <text evidence="7">The sequence shown here is derived from an EMBL/GenBank/DDBJ whole genome shotgun (WGS) entry which is preliminary data.</text>
</comment>
<reference evidence="7 8" key="1">
    <citation type="submission" date="2018-04" db="EMBL/GenBank/DDBJ databases">
        <title>Novel species isolated from glacier.</title>
        <authorList>
            <person name="Liu Q."/>
            <person name="Xin Y.-H."/>
        </authorList>
    </citation>
    <scope>NUCLEOTIDE SEQUENCE [LARGE SCALE GENOMIC DNA]</scope>
    <source>
        <strain evidence="7 8">GT1R17</strain>
    </source>
</reference>
<dbReference type="RefSeq" id="WP_107939477.1">
    <property type="nucleotide sequence ID" value="NZ_QANS01000002.1"/>
</dbReference>
<organism evidence="7 8">
    <name type="scientific">Stenotrophobium rhamnosiphilum</name>
    <dbReference type="NCBI Taxonomy" id="2029166"/>
    <lineage>
        <taxon>Bacteria</taxon>
        <taxon>Pseudomonadati</taxon>
        <taxon>Pseudomonadota</taxon>
        <taxon>Gammaproteobacteria</taxon>
        <taxon>Nevskiales</taxon>
        <taxon>Nevskiaceae</taxon>
        <taxon>Stenotrophobium</taxon>
    </lineage>
</organism>
<evidence type="ECO:0000256" key="4">
    <source>
        <dbReference type="ARBA" id="ARBA00022490"/>
    </source>
</evidence>
<evidence type="ECO:0000256" key="6">
    <source>
        <dbReference type="HAMAP-Rule" id="MF_00194"/>
    </source>
</evidence>
<protein>
    <recommendedName>
        <fullName evidence="3 6">Recombination-associated protein RdgC</fullName>
    </recommendedName>
</protein>
<dbReference type="PANTHER" id="PTHR38103:SF1">
    <property type="entry name" value="RECOMBINATION-ASSOCIATED PROTEIN RDGC"/>
    <property type="match status" value="1"/>
</dbReference>
<dbReference type="EMBL" id="QANS01000002">
    <property type="protein sequence ID" value="PTU32285.1"/>
    <property type="molecule type" value="Genomic_DNA"/>
</dbReference>
<dbReference type="GO" id="GO:0003690">
    <property type="term" value="F:double-stranded DNA binding"/>
    <property type="evidence" value="ECO:0007669"/>
    <property type="project" value="TreeGrafter"/>
</dbReference>
<keyword evidence="5 6" id="KW-0233">DNA recombination</keyword>
<keyword evidence="4 6" id="KW-0963">Cytoplasm</keyword>
<keyword evidence="8" id="KW-1185">Reference proteome</keyword>
<evidence type="ECO:0000256" key="2">
    <source>
        <dbReference type="ARBA" id="ARBA00008657"/>
    </source>
</evidence>
<dbReference type="InterPro" id="IPR007476">
    <property type="entry name" value="RdgC"/>
</dbReference>
<sequence>MWFKNLQIYRLPPKWLMPAGTLEEILAKHPLQPCTGMSTTSRGWVSPRGDQQLVASHGKNLLIALGVEQKILPAAVINQTALERAEKLEKQQGYKVGKKQMRDLKEQIMAELLPRAFSRRRSTRAWLSPNDGWLVVDAASAGKAEELTEQLRNTLGEFPISLLTTKLSPITAMSGWLAGSDAPGRFIIDQDCELRGADESKPTVRYVRHDLGGKDVVTHINDGKVATKLGLNWNERISLVLHEQHQVKRVRFLDIDKNREGDQSQNPEEQFDADFALMTGEFSKLLSDLVEALGGEEK</sequence>
<dbReference type="GO" id="GO:0005737">
    <property type="term" value="C:cytoplasm"/>
    <property type="evidence" value="ECO:0007669"/>
    <property type="project" value="UniProtKB-UniRule"/>
</dbReference>
<evidence type="ECO:0000313" key="7">
    <source>
        <dbReference type="EMBL" id="PTU32285.1"/>
    </source>
</evidence>
<dbReference type="GO" id="GO:0000018">
    <property type="term" value="P:regulation of DNA recombination"/>
    <property type="evidence" value="ECO:0007669"/>
    <property type="project" value="TreeGrafter"/>
</dbReference>
<dbReference type="HAMAP" id="MF_00194">
    <property type="entry name" value="RdgC"/>
    <property type="match status" value="1"/>
</dbReference>
<dbReference type="PANTHER" id="PTHR38103">
    <property type="entry name" value="RECOMBINATION-ASSOCIATED PROTEIN RDGC"/>
    <property type="match status" value="1"/>
</dbReference>